<dbReference type="AlphaFoldDB" id="B0BZ55"/>
<dbReference type="STRING" id="329726.AM1_4524"/>
<evidence type="ECO:0000313" key="2">
    <source>
        <dbReference type="Proteomes" id="UP000000268"/>
    </source>
</evidence>
<organism evidence="1 2">
    <name type="scientific">Acaryochloris marina (strain MBIC 11017)</name>
    <dbReference type="NCBI Taxonomy" id="329726"/>
    <lineage>
        <taxon>Bacteria</taxon>
        <taxon>Bacillati</taxon>
        <taxon>Cyanobacteriota</taxon>
        <taxon>Cyanophyceae</taxon>
        <taxon>Acaryochloridales</taxon>
        <taxon>Acaryochloridaceae</taxon>
        <taxon>Acaryochloris</taxon>
    </lineage>
</organism>
<proteinExistence type="predicted"/>
<evidence type="ECO:0000313" key="1">
    <source>
        <dbReference type="EMBL" id="ABW29500.1"/>
    </source>
</evidence>
<dbReference type="KEGG" id="amr:AM1_4524"/>
<dbReference type="HOGENOM" id="CLU_3264071_0_0_3"/>
<accession>B0BZ55</accession>
<gene>
    <name evidence="1" type="ordered locus">AM1_4524</name>
</gene>
<name>B0BZ55_ACAM1</name>
<dbReference type="Proteomes" id="UP000000268">
    <property type="component" value="Chromosome"/>
</dbReference>
<protein>
    <submittedName>
        <fullName evidence="1">Uncharacterized protein</fullName>
    </submittedName>
</protein>
<sequence length="41" mass="4901">MGFGAAFMFYHYCLLLLDNPTYVDKTLALNWDYFAGFMYIY</sequence>
<reference evidence="1 2" key="1">
    <citation type="journal article" date="2008" name="Proc. Natl. Acad. Sci. U.S.A.">
        <title>Niche adaptation and genome expansion in the chlorophyll d-producing cyanobacterium Acaryochloris marina.</title>
        <authorList>
            <person name="Swingley W.D."/>
            <person name="Chen M."/>
            <person name="Cheung P.C."/>
            <person name="Conrad A.L."/>
            <person name="Dejesa L.C."/>
            <person name="Hao J."/>
            <person name="Honchak B.M."/>
            <person name="Karbach L.E."/>
            <person name="Kurdoglu A."/>
            <person name="Lahiri S."/>
            <person name="Mastrian S.D."/>
            <person name="Miyashita H."/>
            <person name="Page L."/>
            <person name="Ramakrishna P."/>
            <person name="Satoh S."/>
            <person name="Sattley W.M."/>
            <person name="Shimada Y."/>
            <person name="Taylor H.L."/>
            <person name="Tomo T."/>
            <person name="Tsuchiya T."/>
            <person name="Wang Z.T."/>
            <person name="Raymond J."/>
            <person name="Mimuro M."/>
            <person name="Blankenship R.E."/>
            <person name="Touchman J.W."/>
        </authorList>
    </citation>
    <scope>NUCLEOTIDE SEQUENCE [LARGE SCALE GENOMIC DNA]</scope>
    <source>
        <strain evidence="2">MBIC 11017</strain>
    </source>
</reference>
<dbReference type="EMBL" id="CP000828">
    <property type="protein sequence ID" value="ABW29500.1"/>
    <property type="molecule type" value="Genomic_DNA"/>
</dbReference>
<keyword evidence="2" id="KW-1185">Reference proteome</keyword>